<reference evidence="4 5" key="1">
    <citation type="submission" date="2016-12" db="EMBL/GenBank/DDBJ databases">
        <title>Domibacillus antri genome sequencing.</title>
        <authorList>
            <person name="Verma A."/>
            <person name="Krishnamurthi S."/>
        </authorList>
    </citation>
    <scope>NUCLEOTIDE SEQUENCE [LARGE SCALE GENOMIC DNA]</scope>
    <source>
        <strain evidence="4 5">XD80</strain>
    </source>
</reference>
<feature type="chain" id="PRO_5013362449" description="SLH domain-containing protein" evidence="2">
    <location>
        <begin position="26"/>
        <end position="327"/>
    </location>
</feature>
<feature type="signal peptide" evidence="2">
    <location>
        <begin position="1"/>
        <end position="25"/>
    </location>
</feature>
<protein>
    <recommendedName>
        <fullName evidence="3">SLH domain-containing protein</fullName>
    </recommendedName>
</protein>
<dbReference type="STRING" id="1714264.BTO30_16280"/>
<sequence>MKKRVNVFLSAVLSFALLLPAAAQASEVEPAGTGVSSGTVFQTDETNIRYATAAGFSDVSASYWAKDEIDYLVKRNIIKGYSNGKFGIKDAVRRDHAALILARALGVQNETAPNPGFSDISTTYPSYNAIAVLTKYGVFSKSAKFNPTGKVTRAQMSKMLAEGFAMAPAYAASFKDVKSTDWFYEYALTLGSAGIAGGNNGYFKPNTAITRTEFSVFVARALENRFRTGVQVEIQGAQHESDGRIKMSLTLYNNSGNRVFDIKGKYNLYAGDTLAASMAASRPFTGVTLNPNQQKAVTFYFSVSEVKQRTALQNLSLDFEHEWSYYQ</sequence>
<dbReference type="PANTHER" id="PTHR43308">
    <property type="entry name" value="OUTER MEMBRANE PROTEIN ALPHA-RELATED"/>
    <property type="match status" value="1"/>
</dbReference>
<dbReference type="Pfam" id="PF00395">
    <property type="entry name" value="SLH"/>
    <property type="match status" value="3"/>
</dbReference>
<name>A0A1Q8Q1I8_9BACI</name>
<organism evidence="4 5">
    <name type="scientific">Domibacillus antri</name>
    <dbReference type="NCBI Taxonomy" id="1714264"/>
    <lineage>
        <taxon>Bacteria</taxon>
        <taxon>Bacillati</taxon>
        <taxon>Bacillota</taxon>
        <taxon>Bacilli</taxon>
        <taxon>Bacillales</taxon>
        <taxon>Bacillaceae</taxon>
        <taxon>Domibacillus</taxon>
    </lineage>
</organism>
<dbReference type="PANTHER" id="PTHR43308:SF1">
    <property type="entry name" value="OUTER MEMBRANE PROTEIN ALPHA"/>
    <property type="match status" value="1"/>
</dbReference>
<dbReference type="OrthoDB" id="9813368at2"/>
<proteinExistence type="predicted"/>
<dbReference type="InterPro" id="IPR001119">
    <property type="entry name" value="SLH_dom"/>
</dbReference>
<gene>
    <name evidence="4" type="ORF">BTO30_16280</name>
</gene>
<dbReference type="Proteomes" id="UP000185568">
    <property type="component" value="Unassembled WGS sequence"/>
</dbReference>
<accession>A0A1Q8Q1I8</accession>
<feature type="domain" description="SLH" evidence="3">
    <location>
        <begin position="170"/>
        <end position="232"/>
    </location>
</feature>
<evidence type="ECO:0000313" key="5">
    <source>
        <dbReference type="Proteomes" id="UP000185568"/>
    </source>
</evidence>
<comment type="caution">
    <text evidence="4">The sequence shown here is derived from an EMBL/GenBank/DDBJ whole genome shotgun (WGS) entry which is preliminary data.</text>
</comment>
<evidence type="ECO:0000256" key="1">
    <source>
        <dbReference type="ARBA" id="ARBA00022729"/>
    </source>
</evidence>
<evidence type="ECO:0000313" key="4">
    <source>
        <dbReference type="EMBL" id="OLN21187.1"/>
    </source>
</evidence>
<evidence type="ECO:0000256" key="2">
    <source>
        <dbReference type="SAM" id="SignalP"/>
    </source>
</evidence>
<dbReference type="AlphaFoldDB" id="A0A1Q8Q1I8"/>
<keyword evidence="1 2" id="KW-0732">Signal</keyword>
<evidence type="ECO:0000259" key="3">
    <source>
        <dbReference type="PROSITE" id="PS51272"/>
    </source>
</evidence>
<dbReference type="RefSeq" id="WP_075399750.1">
    <property type="nucleotide sequence ID" value="NZ_MSDU01000065.1"/>
</dbReference>
<dbReference type="PROSITE" id="PS51272">
    <property type="entry name" value="SLH"/>
    <property type="match status" value="2"/>
</dbReference>
<dbReference type="EMBL" id="MSDU01000065">
    <property type="protein sequence ID" value="OLN21187.1"/>
    <property type="molecule type" value="Genomic_DNA"/>
</dbReference>
<keyword evidence="5" id="KW-1185">Reference proteome</keyword>
<feature type="domain" description="SLH" evidence="3">
    <location>
        <begin position="52"/>
        <end position="115"/>
    </location>
</feature>
<dbReference type="InterPro" id="IPR051465">
    <property type="entry name" value="Cell_Envelope_Struct_Comp"/>
</dbReference>